<sequence length="166" mass="19419">MYSNDVDPRTEVTYGGGGWRFVTERREGRYFTPRLPCHFEHLIPQTGGPLQLETGKRSEVTVFFPVVIFPYCDFHDCDKMPKTQRRANRRYQDADEDEEIQEKLNNKVTELEQRELELLRKENAALRRSNTGTNFSFKDVQDSLYSFSGDDQLSIDVECGKMHVQQ</sequence>
<evidence type="ECO:0000313" key="2">
    <source>
        <dbReference type="EnsemblMetazoa" id="XP_014256462.1"/>
    </source>
</evidence>
<evidence type="ECO:0000256" key="1">
    <source>
        <dbReference type="SAM" id="Coils"/>
    </source>
</evidence>
<dbReference type="RefSeq" id="XP_014256462.1">
    <property type="nucleotide sequence ID" value="XM_014400976.2"/>
</dbReference>
<dbReference type="Proteomes" id="UP000494040">
    <property type="component" value="Unassembled WGS sequence"/>
</dbReference>
<dbReference type="EnsemblMetazoa" id="XM_014400976.2">
    <property type="protein sequence ID" value="XP_014256462.1"/>
    <property type="gene ID" value="LOC106670531"/>
</dbReference>
<accession>A0A8I6S5I1</accession>
<dbReference type="GeneID" id="106670531"/>
<protein>
    <submittedName>
        <fullName evidence="2">Uncharacterized protein</fullName>
    </submittedName>
</protein>
<keyword evidence="1" id="KW-0175">Coiled coil</keyword>
<feature type="coiled-coil region" evidence="1">
    <location>
        <begin position="94"/>
        <end position="129"/>
    </location>
</feature>
<dbReference type="KEGG" id="clec:106670531"/>
<name>A0A8I6S5I1_CIMLE</name>
<keyword evidence="3" id="KW-1185">Reference proteome</keyword>
<dbReference type="AlphaFoldDB" id="A0A8I6S5I1"/>
<organism evidence="2 3">
    <name type="scientific">Cimex lectularius</name>
    <name type="common">Bed bug</name>
    <name type="synonym">Acanthia lectularia</name>
    <dbReference type="NCBI Taxonomy" id="79782"/>
    <lineage>
        <taxon>Eukaryota</taxon>
        <taxon>Metazoa</taxon>
        <taxon>Ecdysozoa</taxon>
        <taxon>Arthropoda</taxon>
        <taxon>Hexapoda</taxon>
        <taxon>Insecta</taxon>
        <taxon>Pterygota</taxon>
        <taxon>Neoptera</taxon>
        <taxon>Paraneoptera</taxon>
        <taxon>Hemiptera</taxon>
        <taxon>Heteroptera</taxon>
        <taxon>Panheteroptera</taxon>
        <taxon>Cimicomorpha</taxon>
        <taxon>Cimicidae</taxon>
        <taxon>Cimex</taxon>
    </lineage>
</organism>
<reference evidence="2" key="1">
    <citation type="submission" date="2022-01" db="UniProtKB">
        <authorList>
            <consortium name="EnsemblMetazoa"/>
        </authorList>
    </citation>
    <scope>IDENTIFICATION</scope>
</reference>
<proteinExistence type="predicted"/>
<evidence type="ECO:0000313" key="3">
    <source>
        <dbReference type="Proteomes" id="UP000494040"/>
    </source>
</evidence>